<keyword evidence="2" id="KW-0808">Transferase</keyword>
<dbReference type="GO" id="GO:0035556">
    <property type="term" value="P:intracellular signal transduction"/>
    <property type="evidence" value="ECO:0007669"/>
    <property type="project" value="TreeGrafter"/>
</dbReference>
<protein>
    <recommendedName>
        <fullName evidence="7">Protein kinase domain-containing protein</fullName>
    </recommendedName>
</protein>
<dbReference type="InterPro" id="IPR011009">
    <property type="entry name" value="Kinase-like_dom_sf"/>
</dbReference>
<reference evidence="8" key="1">
    <citation type="submission" date="2021-01" db="EMBL/GenBank/DDBJ databases">
        <authorList>
            <person name="Corre E."/>
            <person name="Pelletier E."/>
            <person name="Niang G."/>
            <person name="Scheremetjew M."/>
            <person name="Finn R."/>
            <person name="Kale V."/>
            <person name="Holt S."/>
            <person name="Cochrane G."/>
            <person name="Meng A."/>
            <person name="Brown T."/>
            <person name="Cohen L."/>
        </authorList>
    </citation>
    <scope>NUCLEOTIDE SEQUENCE</scope>
    <source>
        <strain evidence="8">NIES-381</strain>
    </source>
</reference>
<dbReference type="InterPro" id="IPR008271">
    <property type="entry name" value="Ser/Thr_kinase_AS"/>
</dbReference>
<dbReference type="EMBL" id="HBGA01097982">
    <property type="protein sequence ID" value="CAD9025440.1"/>
    <property type="molecule type" value="Transcribed_RNA"/>
</dbReference>
<dbReference type="FunFam" id="1.10.510.10:FF:000571">
    <property type="entry name" value="Maternal embryonic leucine zipper kinase"/>
    <property type="match status" value="1"/>
</dbReference>
<evidence type="ECO:0000256" key="4">
    <source>
        <dbReference type="ARBA" id="ARBA00022777"/>
    </source>
</evidence>
<dbReference type="GO" id="GO:0005524">
    <property type="term" value="F:ATP binding"/>
    <property type="evidence" value="ECO:0007669"/>
    <property type="project" value="UniProtKB-KW"/>
</dbReference>
<dbReference type="PROSITE" id="PS00108">
    <property type="entry name" value="PROTEIN_KINASE_ST"/>
    <property type="match status" value="1"/>
</dbReference>
<evidence type="ECO:0000256" key="1">
    <source>
        <dbReference type="ARBA" id="ARBA00022527"/>
    </source>
</evidence>
<dbReference type="GO" id="GO:0005737">
    <property type="term" value="C:cytoplasm"/>
    <property type="evidence" value="ECO:0007669"/>
    <property type="project" value="TreeGrafter"/>
</dbReference>
<evidence type="ECO:0000256" key="3">
    <source>
        <dbReference type="ARBA" id="ARBA00022741"/>
    </source>
</evidence>
<dbReference type="InterPro" id="IPR000719">
    <property type="entry name" value="Prot_kinase_dom"/>
</dbReference>
<feature type="compositionally biased region" description="Basic and acidic residues" evidence="6">
    <location>
        <begin position="280"/>
        <end position="298"/>
    </location>
</feature>
<keyword evidence="4" id="KW-0418">Kinase</keyword>
<keyword evidence="1" id="KW-0723">Serine/threonine-protein kinase</keyword>
<dbReference type="PANTHER" id="PTHR24346:SF82">
    <property type="entry name" value="KP78A-RELATED"/>
    <property type="match status" value="1"/>
</dbReference>
<keyword evidence="3" id="KW-0547">Nucleotide-binding</keyword>
<dbReference type="SUPFAM" id="SSF103243">
    <property type="entry name" value="KA1-like"/>
    <property type="match status" value="1"/>
</dbReference>
<keyword evidence="5" id="KW-0067">ATP-binding</keyword>
<evidence type="ECO:0000256" key="6">
    <source>
        <dbReference type="SAM" id="MobiDB-lite"/>
    </source>
</evidence>
<sequence>MDQKISREIKILKLLRHPHVIRLYEVVETDTDIILVMEYVKGGELFQYIINNWPLSHNVVRKFFQQLICAVEHIHYFRVVHRDLKPENVLVDQDGNVKLADFGLSNIMSDGDFLRTSCGSPNYAAPEVVAGRLYAGPEVDIWGLGVILYAMLCGRLPFDDENLAVLFKKIQQGRYTVPLQLPRPCVDLMSKLLVVDQLKRITIPQVRQHEWFLTDLPSYLQLSPQQQESDEEFDNAAINYVVRKTGIPRDICEKVLKFGVKSDISAAYYTLLDQQKRARDRNKTRAALIDKELHAPRPEEEEPDTKEQEPKEAAKEEAKAEAKSEKTTPKKAAPKDGECPGRKVGKGKVVQQKEMLQSARMIESLVVGNRSLEKVTRQRYNRPCAVTAQPLMLHRMIESICPGLGMPPRQDSTERLGLTRTGSGKFADAGDKISSSNASVVNKRRTAKIAMSNDTLNAEAGLAHRNWRLGVFTQSKSTIAMAKIYATLKELRLRWKVINPFQLHCRRWGGTVDILCISMYRVCVGDVAFLVDLSILNDQMFEALDLIHSLYIKLAMSSI</sequence>
<evidence type="ECO:0000256" key="2">
    <source>
        <dbReference type="ARBA" id="ARBA00022679"/>
    </source>
</evidence>
<dbReference type="Gene3D" id="1.10.510.10">
    <property type="entry name" value="Transferase(Phosphotransferase) domain 1"/>
    <property type="match status" value="1"/>
</dbReference>
<dbReference type="PROSITE" id="PS50011">
    <property type="entry name" value="PROTEIN_KINASE_DOM"/>
    <property type="match status" value="1"/>
</dbReference>
<proteinExistence type="predicted"/>
<organism evidence="8">
    <name type="scientific">Eutreptiella gymnastica</name>
    <dbReference type="NCBI Taxonomy" id="73025"/>
    <lineage>
        <taxon>Eukaryota</taxon>
        <taxon>Discoba</taxon>
        <taxon>Euglenozoa</taxon>
        <taxon>Euglenida</taxon>
        <taxon>Spirocuta</taxon>
        <taxon>Euglenophyceae</taxon>
        <taxon>Eutreptiales</taxon>
        <taxon>Eutreptiaceae</taxon>
        <taxon>Eutreptiella</taxon>
    </lineage>
</organism>
<feature type="domain" description="Protein kinase" evidence="7">
    <location>
        <begin position="1"/>
        <end position="212"/>
    </location>
</feature>
<accession>A0A7S1IWQ6</accession>
<dbReference type="PANTHER" id="PTHR24346">
    <property type="entry name" value="MAP/MICROTUBULE AFFINITY-REGULATING KINASE"/>
    <property type="match status" value="1"/>
</dbReference>
<dbReference type="InterPro" id="IPR028375">
    <property type="entry name" value="KA1/Ssp2_C"/>
</dbReference>
<evidence type="ECO:0000259" key="7">
    <source>
        <dbReference type="PROSITE" id="PS50011"/>
    </source>
</evidence>
<dbReference type="AlphaFoldDB" id="A0A7S1IWQ6"/>
<gene>
    <name evidence="8" type="ORF">EGYM00392_LOCUS36568</name>
</gene>
<dbReference type="GO" id="GO:0004674">
    <property type="term" value="F:protein serine/threonine kinase activity"/>
    <property type="evidence" value="ECO:0007669"/>
    <property type="project" value="UniProtKB-KW"/>
</dbReference>
<evidence type="ECO:0000313" key="8">
    <source>
        <dbReference type="EMBL" id="CAD9025440.1"/>
    </source>
</evidence>
<dbReference type="Gene3D" id="3.30.310.80">
    <property type="entry name" value="Kinase associated domain 1, KA1"/>
    <property type="match status" value="1"/>
</dbReference>
<feature type="region of interest" description="Disordered" evidence="6">
    <location>
        <begin position="280"/>
        <end position="350"/>
    </location>
</feature>
<dbReference type="SUPFAM" id="SSF56112">
    <property type="entry name" value="Protein kinase-like (PK-like)"/>
    <property type="match status" value="1"/>
</dbReference>
<evidence type="ECO:0000256" key="5">
    <source>
        <dbReference type="ARBA" id="ARBA00022840"/>
    </source>
</evidence>
<name>A0A7S1IWQ6_9EUGL</name>
<dbReference type="Pfam" id="PF00069">
    <property type="entry name" value="Pkinase"/>
    <property type="match status" value="1"/>
</dbReference>
<feature type="compositionally biased region" description="Basic and acidic residues" evidence="6">
    <location>
        <begin position="305"/>
        <end position="341"/>
    </location>
</feature>
<dbReference type="SMART" id="SM00220">
    <property type="entry name" value="S_TKc"/>
    <property type="match status" value="1"/>
</dbReference>